<dbReference type="STRING" id="1849047.A0A3D8SRA1"/>
<evidence type="ECO:0000313" key="7">
    <source>
        <dbReference type="Proteomes" id="UP000256645"/>
    </source>
</evidence>
<comment type="caution">
    <text evidence="6">The sequence shown here is derived from an EMBL/GenBank/DDBJ whole genome shotgun (WGS) entry which is preliminary data.</text>
</comment>
<keyword evidence="1 2" id="KW-0238">DNA-binding</keyword>
<dbReference type="OrthoDB" id="1919336at2759"/>
<name>A0A3D8SRA1_9HELO</name>
<feature type="coiled-coil region" evidence="3">
    <location>
        <begin position="286"/>
        <end position="313"/>
    </location>
</feature>
<organism evidence="6 7">
    <name type="scientific">Coleophoma cylindrospora</name>
    <dbReference type="NCBI Taxonomy" id="1849047"/>
    <lineage>
        <taxon>Eukaryota</taxon>
        <taxon>Fungi</taxon>
        <taxon>Dikarya</taxon>
        <taxon>Ascomycota</taxon>
        <taxon>Pezizomycotina</taxon>
        <taxon>Leotiomycetes</taxon>
        <taxon>Helotiales</taxon>
        <taxon>Dermateaceae</taxon>
        <taxon>Coleophoma</taxon>
    </lineage>
</organism>
<evidence type="ECO:0000259" key="5">
    <source>
        <dbReference type="PROSITE" id="PS50118"/>
    </source>
</evidence>
<dbReference type="SMART" id="SM00398">
    <property type="entry name" value="HMG"/>
    <property type="match status" value="2"/>
</dbReference>
<dbReference type="GO" id="GO:0005634">
    <property type="term" value="C:nucleus"/>
    <property type="evidence" value="ECO:0007669"/>
    <property type="project" value="UniProtKB-UniRule"/>
</dbReference>
<dbReference type="EMBL" id="PDLM01000001">
    <property type="protein sequence ID" value="RDW88839.1"/>
    <property type="molecule type" value="Genomic_DNA"/>
</dbReference>
<dbReference type="InterPro" id="IPR036910">
    <property type="entry name" value="HMG_box_dom_sf"/>
</dbReference>
<dbReference type="Pfam" id="PF09011">
    <property type="entry name" value="HMG_box_2"/>
    <property type="match status" value="1"/>
</dbReference>
<proteinExistence type="predicted"/>
<dbReference type="CDD" id="cd00084">
    <property type="entry name" value="HMG-box_SF"/>
    <property type="match status" value="1"/>
</dbReference>
<evidence type="ECO:0000313" key="6">
    <source>
        <dbReference type="EMBL" id="RDW88839.1"/>
    </source>
</evidence>
<dbReference type="InterPro" id="IPR009071">
    <property type="entry name" value="HMG_box_dom"/>
</dbReference>
<feature type="compositionally biased region" description="Basic residues" evidence="4">
    <location>
        <begin position="74"/>
        <end position="107"/>
    </location>
</feature>
<dbReference type="SUPFAM" id="SSF47095">
    <property type="entry name" value="HMG-box"/>
    <property type="match status" value="2"/>
</dbReference>
<dbReference type="InterPro" id="IPR050342">
    <property type="entry name" value="HMGB"/>
</dbReference>
<feature type="DNA-binding region" description="HMG box" evidence="2">
    <location>
        <begin position="245"/>
        <end position="311"/>
    </location>
</feature>
<evidence type="ECO:0000256" key="2">
    <source>
        <dbReference type="PROSITE-ProRule" id="PRU00267"/>
    </source>
</evidence>
<dbReference type="Proteomes" id="UP000256645">
    <property type="component" value="Unassembled WGS sequence"/>
</dbReference>
<feature type="domain" description="HMG box" evidence="5">
    <location>
        <begin position="245"/>
        <end position="311"/>
    </location>
</feature>
<evidence type="ECO:0000256" key="3">
    <source>
        <dbReference type="SAM" id="Coils"/>
    </source>
</evidence>
<gene>
    <name evidence="6" type="ORF">BP6252_00871</name>
</gene>
<accession>A0A3D8SRA1</accession>
<dbReference type="PANTHER" id="PTHR48112">
    <property type="entry name" value="HIGH MOBILITY GROUP PROTEIN DSP1"/>
    <property type="match status" value="1"/>
</dbReference>
<evidence type="ECO:0000256" key="4">
    <source>
        <dbReference type="SAM" id="MobiDB-lite"/>
    </source>
</evidence>
<dbReference type="GO" id="GO:0003677">
    <property type="term" value="F:DNA binding"/>
    <property type="evidence" value="ECO:0007669"/>
    <property type="project" value="UniProtKB-UniRule"/>
</dbReference>
<keyword evidence="2" id="KW-0539">Nucleus</keyword>
<keyword evidence="3" id="KW-0175">Coiled coil</keyword>
<reference evidence="6 7" key="1">
    <citation type="journal article" date="2018" name="IMA Fungus">
        <title>IMA Genome-F 9: Draft genome sequence of Annulohypoxylon stygium, Aspergillus mulundensis, Berkeleyomyces basicola (syn. Thielaviopsis basicola), Ceratocystis smalleyi, two Cercospora beticola strains, Coleophoma cylindrospora, Fusarium fracticaudum, Phialophora cf. hyalina, and Morchella septimelata.</title>
        <authorList>
            <person name="Wingfield B.D."/>
            <person name="Bills G.F."/>
            <person name="Dong Y."/>
            <person name="Huang W."/>
            <person name="Nel W.J."/>
            <person name="Swalarsk-Parry B.S."/>
            <person name="Vaghefi N."/>
            <person name="Wilken P.M."/>
            <person name="An Z."/>
            <person name="de Beer Z.W."/>
            <person name="De Vos L."/>
            <person name="Chen L."/>
            <person name="Duong T.A."/>
            <person name="Gao Y."/>
            <person name="Hammerbacher A."/>
            <person name="Kikkert J.R."/>
            <person name="Li Y."/>
            <person name="Li H."/>
            <person name="Li K."/>
            <person name="Li Q."/>
            <person name="Liu X."/>
            <person name="Ma X."/>
            <person name="Naidoo K."/>
            <person name="Pethybridge S.J."/>
            <person name="Sun J."/>
            <person name="Steenkamp E.T."/>
            <person name="van der Nest M.A."/>
            <person name="van Wyk S."/>
            <person name="Wingfield M.J."/>
            <person name="Xiong C."/>
            <person name="Yue Q."/>
            <person name="Zhang X."/>
        </authorList>
    </citation>
    <scope>NUCLEOTIDE SEQUENCE [LARGE SCALE GENOMIC DNA]</scope>
    <source>
        <strain evidence="6 7">BP6252</strain>
    </source>
</reference>
<dbReference type="AlphaFoldDB" id="A0A3D8SRA1"/>
<sequence>MLSSIGRAAVRRVGAGVSRPAITNNAARYLSQLQRVHSFKLSRDTSRNPQTSLRARRSYATATDAAKPKATKATAKKTTKKTTTKKSVAKPKKKKVAAKKKAAPKKKVLTEEQKAALKEKKSVQKSKDDLKALKATSLIKEQPKNAAPGTAYMCLVKEMMSSRGTQPVTAMMAEAAKKWKSLSPSEIEHYNHQANENRATNEAALKKWIESYTPDQIREANNARRLLKDKVKSVGKNLLDDVRAPKRPRSAMMLFTRQRWASGDFKGVKVPDASKLIMEEWRELSSAEKEALEREAQADLERYAQEIKTVYNRDVKSKVAA</sequence>
<dbReference type="Gene3D" id="1.10.30.10">
    <property type="entry name" value="High mobility group box domain"/>
    <property type="match status" value="2"/>
</dbReference>
<feature type="region of interest" description="Disordered" evidence="4">
    <location>
        <begin position="40"/>
        <end position="108"/>
    </location>
</feature>
<dbReference type="PANTHER" id="PTHR48112:SF22">
    <property type="entry name" value="MITOCHONDRIAL TRANSCRIPTION FACTOR A, ISOFORM B"/>
    <property type="match status" value="1"/>
</dbReference>
<evidence type="ECO:0000256" key="1">
    <source>
        <dbReference type="ARBA" id="ARBA00023125"/>
    </source>
</evidence>
<dbReference type="PROSITE" id="PS50118">
    <property type="entry name" value="HMG_BOX_2"/>
    <property type="match status" value="1"/>
</dbReference>
<keyword evidence="7" id="KW-1185">Reference proteome</keyword>
<protein>
    <recommendedName>
        <fullName evidence="5">HMG box domain-containing protein</fullName>
    </recommendedName>
</protein>